<comment type="caution">
    <text evidence="2">The sequence shown here is derived from an EMBL/GenBank/DDBJ whole genome shotgun (WGS) entry which is preliminary data.</text>
</comment>
<dbReference type="Proteomes" id="UP000015354">
    <property type="component" value="Unassembled WGS sequence"/>
</dbReference>
<dbReference type="Gene3D" id="3.10.110.10">
    <property type="entry name" value="Ubiquitin Conjugating Enzyme"/>
    <property type="match status" value="1"/>
</dbReference>
<sequence>MSTTDRLQKDYLYRSLYIRREYQLLYHYYRHKGKAVERAAGADASAHPPSPFSFRNVFLFPPSSMRGVDTERTHSDEHDDGADAEAWPGYIYIAAEEDSCNDNAHHHPSSPWATALFCFMVYIPKRYPFERPRIKLQTQGWQATTAMDPVTNYNLPSHPFLIERQNKTTNTAEYEIPFSLFYQKVEPLKTSVMLTLLNHIYMFFHPSLWSDTMNYPGDTASWLHTMRLHLEDPKKTPQASGRNKNKNNNNNKDTIPEIDTALASLDVEWRSTLQEVLLGKPFIDYLHTNVADFFVAEAEHDDETPEAKGRHQVHTFQEWYCCSFLPCTLHLY</sequence>
<feature type="region of interest" description="Disordered" evidence="1">
    <location>
        <begin position="233"/>
        <end position="255"/>
    </location>
</feature>
<dbReference type="OrthoDB" id="47801at2759"/>
<organism evidence="2 3">
    <name type="scientific">Strigomonas culicis</name>
    <dbReference type="NCBI Taxonomy" id="28005"/>
    <lineage>
        <taxon>Eukaryota</taxon>
        <taxon>Discoba</taxon>
        <taxon>Euglenozoa</taxon>
        <taxon>Kinetoplastea</taxon>
        <taxon>Metakinetoplastina</taxon>
        <taxon>Trypanosomatida</taxon>
        <taxon>Trypanosomatidae</taxon>
        <taxon>Strigomonadinae</taxon>
        <taxon>Strigomonas</taxon>
    </lineage>
</organism>
<dbReference type="EMBL" id="ATMH01011604">
    <property type="protein sequence ID" value="EPY15998.1"/>
    <property type="molecule type" value="Genomic_DNA"/>
</dbReference>
<proteinExistence type="predicted"/>
<keyword evidence="3" id="KW-1185">Reference proteome</keyword>
<dbReference type="InterPro" id="IPR016135">
    <property type="entry name" value="UBQ-conjugating_enzyme/RWD"/>
</dbReference>
<name>S9TI28_9TRYP</name>
<evidence type="ECO:0000313" key="3">
    <source>
        <dbReference type="Proteomes" id="UP000015354"/>
    </source>
</evidence>
<protein>
    <submittedName>
        <fullName evidence="2">Uncharacterized protein</fullName>
    </submittedName>
</protein>
<evidence type="ECO:0000313" key="2">
    <source>
        <dbReference type="EMBL" id="EPY15998.1"/>
    </source>
</evidence>
<reference evidence="2 3" key="1">
    <citation type="journal article" date="2013" name="PLoS ONE">
        <title>Predicting the Proteins of Angomonas deanei, Strigomonas culicis and Their Respective Endosymbionts Reveals New Aspects of the Trypanosomatidae Family.</title>
        <authorList>
            <person name="Motta M.C."/>
            <person name="Martins A.C."/>
            <person name="de Souza S.S."/>
            <person name="Catta-Preta C.M."/>
            <person name="Silva R."/>
            <person name="Klein C.C."/>
            <person name="de Almeida L.G."/>
            <person name="de Lima Cunha O."/>
            <person name="Ciapina L.P."/>
            <person name="Brocchi M."/>
            <person name="Colabardini A.C."/>
            <person name="de Araujo Lima B."/>
            <person name="Machado C.R."/>
            <person name="de Almeida Soares C.M."/>
            <person name="Probst C.M."/>
            <person name="de Menezes C.B."/>
            <person name="Thompson C.E."/>
            <person name="Bartholomeu D.C."/>
            <person name="Gradia D.F."/>
            <person name="Pavoni D.P."/>
            <person name="Grisard E.C."/>
            <person name="Fantinatti-Garboggini F."/>
            <person name="Marchini F.K."/>
            <person name="Rodrigues-Luiz G.F."/>
            <person name="Wagner G."/>
            <person name="Goldman G.H."/>
            <person name="Fietto J.L."/>
            <person name="Elias M.C."/>
            <person name="Goldman M.H."/>
            <person name="Sagot M.F."/>
            <person name="Pereira M."/>
            <person name="Stoco P.H."/>
            <person name="de Mendonca-Neto R.P."/>
            <person name="Teixeira S.M."/>
            <person name="Maciel T.E."/>
            <person name="de Oliveira Mendes T.A."/>
            <person name="Urmenyi T.P."/>
            <person name="de Souza W."/>
            <person name="Schenkman S."/>
            <person name="de Vasconcelos A.T."/>
        </authorList>
    </citation>
    <scope>NUCLEOTIDE SEQUENCE [LARGE SCALE GENOMIC DNA]</scope>
</reference>
<gene>
    <name evidence="2" type="ORF">STCU_11620</name>
</gene>
<accession>S9TI28</accession>
<dbReference type="AlphaFoldDB" id="S9TI28"/>
<dbReference type="SUPFAM" id="SSF54495">
    <property type="entry name" value="UBC-like"/>
    <property type="match status" value="1"/>
</dbReference>
<evidence type="ECO:0000256" key="1">
    <source>
        <dbReference type="SAM" id="MobiDB-lite"/>
    </source>
</evidence>